<dbReference type="EMBL" id="CM055730">
    <property type="protein sequence ID" value="KAJ8013507.1"/>
    <property type="molecule type" value="Genomic_DNA"/>
</dbReference>
<protein>
    <submittedName>
        <fullName evidence="1">Uncharacterized protein</fullName>
    </submittedName>
</protein>
<reference evidence="1" key="1">
    <citation type="submission" date="2021-05" db="EMBL/GenBank/DDBJ databases">
        <authorList>
            <person name="Pan Q."/>
            <person name="Jouanno E."/>
            <person name="Zahm M."/>
            <person name="Klopp C."/>
            <person name="Cabau C."/>
            <person name="Louis A."/>
            <person name="Berthelot C."/>
            <person name="Parey E."/>
            <person name="Roest Crollius H."/>
            <person name="Montfort J."/>
            <person name="Robinson-Rechavi M."/>
            <person name="Bouchez O."/>
            <person name="Lampietro C."/>
            <person name="Lopez Roques C."/>
            <person name="Donnadieu C."/>
            <person name="Postlethwait J."/>
            <person name="Bobe J."/>
            <person name="Dillon D."/>
            <person name="Chandos A."/>
            <person name="von Hippel F."/>
            <person name="Guiguen Y."/>
        </authorList>
    </citation>
    <scope>NUCLEOTIDE SEQUENCE</scope>
    <source>
        <strain evidence="1">YG-Jan2019</strain>
    </source>
</reference>
<sequence>MCHPLSLPIPHTPSVLAKRPPGPAQEHCCPSAGPNTGLLWPCPQSVTACPKQPLLPSCSCFDQSPCKSHNAFDLSLTVRAPRHRMSMAEVVIWDTSADTEQPSVVIPSALLNTTADPRTTTQSRSVHVQ</sequence>
<comment type="caution">
    <text evidence="1">The sequence shown here is derived from an EMBL/GenBank/DDBJ whole genome shotgun (WGS) entry which is preliminary data.</text>
</comment>
<evidence type="ECO:0000313" key="1">
    <source>
        <dbReference type="EMBL" id="KAJ8013507.1"/>
    </source>
</evidence>
<organism evidence="1 2">
    <name type="scientific">Dallia pectoralis</name>
    <name type="common">Alaska blackfish</name>
    <dbReference type="NCBI Taxonomy" id="75939"/>
    <lineage>
        <taxon>Eukaryota</taxon>
        <taxon>Metazoa</taxon>
        <taxon>Chordata</taxon>
        <taxon>Craniata</taxon>
        <taxon>Vertebrata</taxon>
        <taxon>Euteleostomi</taxon>
        <taxon>Actinopterygii</taxon>
        <taxon>Neopterygii</taxon>
        <taxon>Teleostei</taxon>
        <taxon>Protacanthopterygii</taxon>
        <taxon>Esociformes</taxon>
        <taxon>Umbridae</taxon>
        <taxon>Dallia</taxon>
    </lineage>
</organism>
<evidence type="ECO:0000313" key="2">
    <source>
        <dbReference type="Proteomes" id="UP001157502"/>
    </source>
</evidence>
<dbReference type="Proteomes" id="UP001157502">
    <property type="component" value="Chromosome 3"/>
</dbReference>
<gene>
    <name evidence="1" type="ORF">DPEC_G00030500</name>
</gene>
<proteinExistence type="predicted"/>
<accession>A0ACC2HCD2</accession>
<name>A0ACC2HCD2_DALPE</name>
<keyword evidence="2" id="KW-1185">Reference proteome</keyword>